<dbReference type="Pfam" id="PF04234">
    <property type="entry name" value="CopC"/>
    <property type="match status" value="1"/>
</dbReference>
<dbReference type="InterPro" id="IPR014756">
    <property type="entry name" value="Ig_E-set"/>
</dbReference>
<feature type="signal peptide" evidence="7">
    <location>
        <begin position="1"/>
        <end position="35"/>
    </location>
</feature>
<feature type="chain" id="PRO_5045504244" evidence="7">
    <location>
        <begin position="36"/>
        <end position="210"/>
    </location>
</feature>
<evidence type="ECO:0000256" key="4">
    <source>
        <dbReference type="ARBA" id="ARBA00023008"/>
    </source>
</evidence>
<feature type="transmembrane region" description="Helical" evidence="6">
    <location>
        <begin position="185"/>
        <end position="205"/>
    </location>
</feature>
<keyword evidence="6" id="KW-1133">Transmembrane helix</keyword>
<evidence type="ECO:0000256" key="2">
    <source>
        <dbReference type="ARBA" id="ARBA00022723"/>
    </source>
</evidence>
<keyword evidence="6" id="KW-0472">Membrane</keyword>
<dbReference type="InterPro" id="IPR007348">
    <property type="entry name" value="CopC_dom"/>
</dbReference>
<evidence type="ECO:0000259" key="8">
    <source>
        <dbReference type="Pfam" id="PF04234"/>
    </source>
</evidence>
<feature type="domain" description="CopC" evidence="8">
    <location>
        <begin position="36"/>
        <end position="128"/>
    </location>
</feature>
<dbReference type="Proteomes" id="UP001316189">
    <property type="component" value="Chromosome"/>
</dbReference>
<evidence type="ECO:0000256" key="5">
    <source>
        <dbReference type="SAM" id="MobiDB-lite"/>
    </source>
</evidence>
<comment type="subcellular location">
    <subcellularLocation>
        <location evidence="1">Cell envelope</location>
    </subcellularLocation>
</comment>
<dbReference type="InterPro" id="IPR014755">
    <property type="entry name" value="Cu-Rt/internalin_Ig-like"/>
</dbReference>
<keyword evidence="6" id="KW-0812">Transmembrane</keyword>
<dbReference type="SUPFAM" id="SSF81296">
    <property type="entry name" value="E set domains"/>
    <property type="match status" value="1"/>
</dbReference>
<keyword evidence="3 7" id="KW-0732">Signal</keyword>
<dbReference type="InterPro" id="IPR032694">
    <property type="entry name" value="CopC/D"/>
</dbReference>
<keyword evidence="4" id="KW-0186">Copper</keyword>
<evidence type="ECO:0000313" key="9">
    <source>
        <dbReference type="EMBL" id="UUI75191.1"/>
    </source>
</evidence>
<organism evidence="9 10">
    <name type="scientific">Cellulomonas chengniuliangii</name>
    <dbReference type="NCBI Taxonomy" id="2968084"/>
    <lineage>
        <taxon>Bacteria</taxon>
        <taxon>Bacillati</taxon>
        <taxon>Actinomycetota</taxon>
        <taxon>Actinomycetes</taxon>
        <taxon>Micrococcales</taxon>
        <taxon>Cellulomonadaceae</taxon>
        <taxon>Cellulomonas</taxon>
    </lineage>
</organism>
<dbReference type="EMBL" id="CP101988">
    <property type="protein sequence ID" value="UUI75191.1"/>
    <property type="molecule type" value="Genomic_DNA"/>
</dbReference>
<sequence>MSRTPSVAARVARRTLAPVLAVLVLTGLGVSPASAHNVIRSTDPADGSTVATAPAQVTLTFDQAAVAIGTEIVVQAPDGRIVSTGEPVLADSTVSQAITGELPAGTYTVQWRVTSADGHPLSGELAFTATDATAIGVEPAPVETAEPAAEEPSPEVTTFTETEEPAAADTSAAEPDDDGLSTAQVVGIGALVMAVGAGALVALRLRQRRR</sequence>
<dbReference type="PANTHER" id="PTHR34820">
    <property type="entry name" value="INNER MEMBRANE PROTEIN YEBZ"/>
    <property type="match status" value="1"/>
</dbReference>
<protein>
    <submittedName>
        <fullName evidence="9">Copper resistance protein CopC</fullName>
    </submittedName>
</protein>
<keyword evidence="2" id="KW-0479">Metal-binding</keyword>
<evidence type="ECO:0000256" key="6">
    <source>
        <dbReference type="SAM" id="Phobius"/>
    </source>
</evidence>
<proteinExistence type="predicted"/>
<evidence type="ECO:0000256" key="1">
    <source>
        <dbReference type="ARBA" id="ARBA00004196"/>
    </source>
</evidence>
<dbReference type="PANTHER" id="PTHR34820:SF4">
    <property type="entry name" value="INNER MEMBRANE PROTEIN YEBZ"/>
    <property type="match status" value="1"/>
</dbReference>
<dbReference type="RefSeq" id="WP_227569915.1">
    <property type="nucleotide sequence ID" value="NZ_CP101988.1"/>
</dbReference>
<dbReference type="Gene3D" id="2.60.40.1220">
    <property type="match status" value="1"/>
</dbReference>
<evidence type="ECO:0000256" key="3">
    <source>
        <dbReference type="ARBA" id="ARBA00022729"/>
    </source>
</evidence>
<name>A0ABY5L0I7_9CELL</name>
<gene>
    <name evidence="9" type="ORF">NP064_15710</name>
</gene>
<accession>A0ABY5L0I7</accession>
<evidence type="ECO:0000256" key="7">
    <source>
        <dbReference type="SAM" id="SignalP"/>
    </source>
</evidence>
<evidence type="ECO:0000313" key="10">
    <source>
        <dbReference type="Proteomes" id="UP001316189"/>
    </source>
</evidence>
<keyword evidence="10" id="KW-1185">Reference proteome</keyword>
<feature type="region of interest" description="Disordered" evidence="5">
    <location>
        <begin position="142"/>
        <end position="179"/>
    </location>
</feature>
<reference evidence="9 10" key="1">
    <citation type="submission" date="2022-07" db="EMBL/GenBank/DDBJ databases">
        <title>Novel species in genus cellulomonas.</title>
        <authorList>
            <person name="Ye L."/>
        </authorList>
    </citation>
    <scope>NUCLEOTIDE SEQUENCE [LARGE SCALE GENOMIC DNA]</scope>
    <source>
        <strain evidence="10">zg-Y338</strain>
    </source>
</reference>